<dbReference type="AlphaFoldDB" id="B4VPI5"/>
<evidence type="ECO:0000313" key="1">
    <source>
        <dbReference type="EMBL" id="EDX76212.1"/>
    </source>
</evidence>
<evidence type="ECO:0000313" key="2">
    <source>
        <dbReference type="Proteomes" id="UP000003835"/>
    </source>
</evidence>
<reference evidence="1 2" key="1">
    <citation type="submission" date="2008-07" db="EMBL/GenBank/DDBJ databases">
        <authorList>
            <person name="Tandeau de Marsac N."/>
            <person name="Ferriera S."/>
            <person name="Johnson J."/>
            <person name="Kravitz S."/>
            <person name="Beeson K."/>
            <person name="Sutton G."/>
            <person name="Rogers Y.-H."/>
            <person name="Friedman R."/>
            <person name="Frazier M."/>
            <person name="Venter J.C."/>
        </authorList>
    </citation>
    <scope>NUCLEOTIDE SEQUENCE [LARGE SCALE GENOMIC DNA]</scope>
    <source>
        <strain evidence="1 2">PCC 7420</strain>
    </source>
</reference>
<sequence>MLRFLFHGGDQRILRFLFHEKIQRMRAYFCIWGNNKFLKVPLFKGDLGGSLI</sequence>
<protein>
    <submittedName>
        <fullName evidence="1">Uncharacterized protein</fullName>
    </submittedName>
</protein>
<name>B4VPI5_9CYAN</name>
<dbReference type="EMBL" id="DS989847">
    <property type="protein sequence ID" value="EDX76212.1"/>
    <property type="molecule type" value="Genomic_DNA"/>
</dbReference>
<dbReference type="Proteomes" id="UP000003835">
    <property type="component" value="Unassembled WGS sequence"/>
</dbReference>
<proteinExistence type="predicted"/>
<dbReference type="HOGENOM" id="CLU_3078724_0_0_3"/>
<organism evidence="1 2">
    <name type="scientific">Coleofasciculus chthonoplastes PCC 7420</name>
    <dbReference type="NCBI Taxonomy" id="118168"/>
    <lineage>
        <taxon>Bacteria</taxon>
        <taxon>Bacillati</taxon>
        <taxon>Cyanobacteriota</taxon>
        <taxon>Cyanophyceae</taxon>
        <taxon>Coleofasciculales</taxon>
        <taxon>Coleofasciculaceae</taxon>
        <taxon>Coleofasciculus</taxon>
    </lineage>
</organism>
<gene>
    <name evidence="1" type="ORF">MC7420_5646</name>
</gene>
<keyword evidence="2" id="KW-1185">Reference proteome</keyword>
<accession>B4VPI5</accession>